<organism evidence="1">
    <name type="scientific">metagenome</name>
    <dbReference type="NCBI Taxonomy" id="256318"/>
    <lineage>
        <taxon>unclassified sequences</taxon>
        <taxon>metagenomes</taxon>
    </lineage>
</organism>
<dbReference type="AlphaFoldDB" id="A0A380TGS1"/>
<evidence type="ECO:0000313" key="1">
    <source>
        <dbReference type="EMBL" id="SUS07207.1"/>
    </source>
</evidence>
<reference evidence="1" key="1">
    <citation type="submission" date="2018-07" db="EMBL/GenBank/DDBJ databases">
        <authorList>
            <person name="Quirk P.G."/>
            <person name="Krulwich T.A."/>
        </authorList>
    </citation>
    <scope>NUCLEOTIDE SEQUENCE</scope>
</reference>
<proteinExistence type="predicted"/>
<gene>
    <name evidence="1" type="ORF">DF3PB_40004</name>
</gene>
<accession>A0A380TGS1</accession>
<dbReference type="EMBL" id="UIDG01000334">
    <property type="protein sequence ID" value="SUS07207.1"/>
    <property type="molecule type" value="Genomic_DNA"/>
</dbReference>
<name>A0A380TGS1_9ZZZZ</name>
<protein>
    <submittedName>
        <fullName evidence="1">Uncharacterized protein</fullName>
    </submittedName>
</protein>
<sequence length="75" mass="8365">MATEDRSGTHHHAYANSGNFILNNDCGDNLGVWWQGSDKQWHQDDAASYDPYPPEGQILRRVGAKLLPVAVSAKW</sequence>